<reference evidence="2 3" key="1">
    <citation type="submission" date="2017-05" db="EMBL/GenBank/DDBJ databases">
        <title>whole genome sequence of Prevotella melaninogenica GAI 07411.</title>
        <authorList>
            <person name="Kondo Y."/>
            <person name="Hoshino T."/>
        </authorList>
    </citation>
    <scope>NUCLEOTIDE SEQUENCE [LARGE SCALE GENOMIC DNA]</scope>
    <source>
        <strain evidence="2 3">GAI 07411</strain>
    </source>
</reference>
<proteinExistence type="predicted"/>
<organism evidence="2 3">
    <name type="scientific">Prevotella melaninogenica</name>
    <dbReference type="NCBI Taxonomy" id="28132"/>
    <lineage>
        <taxon>Bacteria</taxon>
        <taxon>Pseudomonadati</taxon>
        <taxon>Bacteroidota</taxon>
        <taxon>Bacteroidia</taxon>
        <taxon>Bacteroidales</taxon>
        <taxon>Prevotellaceae</taxon>
        <taxon>Prevotella</taxon>
    </lineage>
</organism>
<dbReference type="Proteomes" id="UP000267517">
    <property type="component" value="Chromosome I"/>
</dbReference>
<feature type="coiled-coil region" evidence="1">
    <location>
        <begin position="17"/>
        <end position="44"/>
    </location>
</feature>
<evidence type="ECO:0000256" key="1">
    <source>
        <dbReference type="SAM" id="Coils"/>
    </source>
</evidence>
<evidence type="ECO:0000313" key="3">
    <source>
        <dbReference type="Proteomes" id="UP000267517"/>
    </source>
</evidence>
<keyword evidence="1" id="KW-0175">Coiled coil</keyword>
<name>A0A250KH14_9BACT</name>
<accession>A0A250KH14</accession>
<gene>
    <name evidence="2" type="ORF">PMEL1_00785</name>
</gene>
<dbReference type="EMBL" id="AP018049">
    <property type="protein sequence ID" value="BBA28876.1"/>
    <property type="molecule type" value="Genomic_DNA"/>
</dbReference>
<dbReference type="AlphaFoldDB" id="A0A250KH14"/>
<sequence>MRISDFLCTFIPMKEQVTDISKVLQDMKEEMRLLRETVSQQYAEIIKLNRNINALNLHIRKEFFHGLIFCESLFQNMTVYIR</sequence>
<protein>
    <submittedName>
        <fullName evidence="2">Uncharacterized protein</fullName>
    </submittedName>
</protein>
<evidence type="ECO:0000313" key="2">
    <source>
        <dbReference type="EMBL" id="BBA28876.1"/>
    </source>
</evidence>